<keyword evidence="1" id="KW-0472">Membrane</keyword>
<keyword evidence="1" id="KW-0812">Transmembrane</keyword>
<keyword evidence="3" id="KW-1185">Reference proteome</keyword>
<reference evidence="2 3" key="1">
    <citation type="submission" date="2019-02" db="EMBL/GenBank/DDBJ databases">
        <title>Draft genome sequences of novel Actinobacteria.</title>
        <authorList>
            <person name="Sahin N."/>
            <person name="Ay H."/>
            <person name="Saygin H."/>
        </authorList>
    </citation>
    <scope>NUCLEOTIDE SEQUENCE [LARGE SCALE GENOMIC DNA]</scope>
    <source>
        <strain evidence="2 3">8K307</strain>
    </source>
</reference>
<dbReference type="EMBL" id="SMLB01000035">
    <property type="protein sequence ID" value="TDD66828.1"/>
    <property type="molecule type" value="Genomic_DNA"/>
</dbReference>
<keyword evidence="1" id="KW-1133">Transmembrane helix</keyword>
<comment type="caution">
    <text evidence="2">The sequence shown here is derived from an EMBL/GenBank/DDBJ whole genome shotgun (WGS) entry which is preliminary data.</text>
</comment>
<protein>
    <recommendedName>
        <fullName evidence="4">Flagellar biosynthetic protein FliP</fullName>
    </recommendedName>
</protein>
<evidence type="ECO:0000313" key="3">
    <source>
        <dbReference type="Proteomes" id="UP000295217"/>
    </source>
</evidence>
<evidence type="ECO:0000313" key="2">
    <source>
        <dbReference type="EMBL" id="TDD66828.1"/>
    </source>
</evidence>
<evidence type="ECO:0008006" key="4">
    <source>
        <dbReference type="Google" id="ProtNLM"/>
    </source>
</evidence>
<evidence type="ECO:0000256" key="1">
    <source>
        <dbReference type="SAM" id="Phobius"/>
    </source>
</evidence>
<dbReference type="OrthoDB" id="582306at2"/>
<dbReference type="AlphaFoldDB" id="A0A4R5A4C9"/>
<feature type="transmembrane region" description="Helical" evidence="1">
    <location>
        <begin position="83"/>
        <end position="106"/>
    </location>
</feature>
<name>A0A4R5A4C9_9ACTN</name>
<gene>
    <name evidence="2" type="ORF">E1262_21095</name>
</gene>
<organism evidence="2 3">
    <name type="scientific">Jiangella aurantiaca</name>
    <dbReference type="NCBI Taxonomy" id="2530373"/>
    <lineage>
        <taxon>Bacteria</taxon>
        <taxon>Bacillati</taxon>
        <taxon>Actinomycetota</taxon>
        <taxon>Actinomycetes</taxon>
        <taxon>Jiangellales</taxon>
        <taxon>Jiangellaceae</taxon>
        <taxon>Jiangella</taxon>
    </lineage>
</organism>
<accession>A0A4R5A4C9</accession>
<dbReference type="Proteomes" id="UP000295217">
    <property type="component" value="Unassembled WGS sequence"/>
</dbReference>
<feature type="transmembrane region" description="Helical" evidence="1">
    <location>
        <begin position="112"/>
        <end position="131"/>
    </location>
</feature>
<sequence>MTETAGLRRPATRRWTRFAGHYVEMVVAMLAGMFVLGGALRAALAAGGVAYSIDRYPEVVLVEMGLTMTVSMAAWMRVRRHGWAATVEMSAAMLVPALIATALVLLNVISAGTAMIVEHVAMFPLMLAVMLRRRDEYLTHTHH</sequence>
<feature type="transmembrane region" description="Helical" evidence="1">
    <location>
        <begin position="56"/>
        <end position="76"/>
    </location>
</feature>
<dbReference type="RefSeq" id="WP_132105236.1">
    <property type="nucleotide sequence ID" value="NZ_SMLB01000035.1"/>
</dbReference>
<feature type="transmembrane region" description="Helical" evidence="1">
    <location>
        <begin position="21"/>
        <end position="44"/>
    </location>
</feature>
<proteinExistence type="predicted"/>